<organism evidence="2 3">
    <name type="scientific">Aspergillus ibericus CBS 121593</name>
    <dbReference type="NCBI Taxonomy" id="1448316"/>
    <lineage>
        <taxon>Eukaryota</taxon>
        <taxon>Fungi</taxon>
        <taxon>Dikarya</taxon>
        <taxon>Ascomycota</taxon>
        <taxon>Pezizomycotina</taxon>
        <taxon>Eurotiomycetes</taxon>
        <taxon>Eurotiomycetidae</taxon>
        <taxon>Eurotiales</taxon>
        <taxon>Aspergillaceae</taxon>
        <taxon>Aspergillus</taxon>
        <taxon>Aspergillus subgen. Circumdati</taxon>
    </lineage>
</organism>
<dbReference type="RefSeq" id="XP_025574311.1">
    <property type="nucleotide sequence ID" value="XM_025713425.1"/>
</dbReference>
<dbReference type="VEuPathDB" id="FungiDB:BO80DRAFT_111874"/>
<feature type="region of interest" description="Disordered" evidence="1">
    <location>
        <begin position="14"/>
        <end position="52"/>
    </location>
</feature>
<dbReference type="Proteomes" id="UP000249402">
    <property type="component" value="Unassembled WGS sequence"/>
</dbReference>
<dbReference type="OrthoDB" id="10535397at2759"/>
<keyword evidence="3" id="KW-1185">Reference proteome</keyword>
<evidence type="ECO:0000313" key="3">
    <source>
        <dbReference type="Proteomes" id="UP000249402"/>
    </source>
</evidence>
<accession>A0A395H109</accession>
<gene>
    <name evidence="2" type="ORF">BO80DRAFT_111874</name>
</gene>
<dbReference type="EMBL" id="KZ824443">
    <property type="protein sequence ID" value="RAK99983.1"/>
    <property type="molecule type" value="Genomic_DNA"/>
</dbReference>
<dbReference type="GeneID" id="37218290"/>
<protein>
    <submittedName>
        <fullName evidence="2">Uncharacterized protein</fullName>
    </submittedName>
</protein>
<proteinExistence type="predicted"/>
<name>A0A395H109_9EURO</name>
<dbReference type="AlphaFoldDB" id="A0A395H109"/>
<sequence length="209" mass="24304">MIVAQLYAASTLLKQHTPPSAPTSPNPALQSPNMLQYPRRPRKTLTGTPRQSLPSLERLRIRPWKTNYKECDFLSRATFPPHSPQDYQTNPFSYWEEYWKRIFRTNKPEYNNHLAAMAYEYTAYREYHAEPDRSSAWVVEAEKWIDGRGREYCRMIRHTSCEYSGGRTCGWSRPLGIVFGFGIAVYLSCVFSGTPRLLGKNGCWNRSFC</sequence>
<reference evidence="2 3" key="1">
    <citation type="submission" date="2018-02" db="EMBL/GenBank/DDBJ databases">
        <title>The genomes of Aspergillus section Nigri reveals drivers in fungal speciation.</title>
        <authorList>
            <consortium name="DOE Joint Genome Institute"/>
            <person name="Vesth T.C."/>
            <person name="Nybo J."/>
            <person name="Theobald S."/>
            <person name="Brandl J."/>
            <person name="Frisvad J.C."/>
            <person name="Nielsen K.F."/>
            <person name="Lyhne E.K."/>
            <person name="Kogle M.E."/>
            <person name="Kuo A."/>
            <person name="Riley R."/>
            <person name="Clum A."/>
            <person name="Nolan M."/>
            <person name="Lipzen A."/>
            <person name="Salamov A."/>
            <person name="Henrissat B."/>
            <person name="Wiebenga A."/>
            <person name="De vries R.P."/>
            <person name="Grigoriev I.V."/>
            <person name="Mortensen U.H."/>
            <person name="Andersen M.R."/>
            <person name="Baker S.E."/>
        </authorList>
    </citation>
    <scope>NUCLEOTIDE SEQUENCE [LARGE SCALE GENOMIC DNA]</scope>
    <source>
        <strain evidence="2 3">CBS 121593</strain>
    </source>
</reference>
<evidence type="ECO:0000256" key="1">
    <source>
        <dbReference type="SAM" id="MobiDB-lite"/>
    </source>
</evidence>
<evidence type="ECO:0000313" key="2">
    <source>
        <dbReference type="EMBL" id="RAK99983.1"/>
    </source>
</evidence>